<keyword evidence="3" id="KW-1185">Reference proteome</keyword>
<organism evidence="2 3">
    <name type="scientific">Oikopleura dioica</name>
    <name type="common">Tunicate</name>
    <dbReference type="NCBI Taxonomy" id="34765"/>
    <lineage>
        <taxon>Eukaryota</taxon>
        <taxon>Metazoa</taxon>
        <taxon>Chordata</taxon>
        <taxon>Tunicata</taxon>
        <taxon>Appendicularia</taxon>
        <taxon>Copelata</taxon>
        <taxon>Oikopleuridae</taxon>
        <taxon>Oikopleura</taxon>
    </lineage>
</organism>
<name>A0ABN7S0U6_OIKDI</name>
<accession>A0ABN7S0U6</accession>
<reference evidence="2 3" key="1">
    <citation type="submission" date="2021-04" db="EMBL/GenBank/DDBJ databases">
        <authorList>
            <person name="Bliznina A."/>
        </authorList>
    </citation>
    <scope>NUCLEOTIDE SEQUENCE [LARGE SCALE GENOMIC DNA]</scope>
</reference>
<sequence length="323" mass="35436">MTEGQRITELGSHSIGSSITHHIYSSDRFRPEPLIAPAQKRIVYENHTPTILAHKMEESFHEKLEAARAKLVFGQIRAIVAFIITTGSCMYFYLKYTGEKQKERISRTASDIGRGALSNQELVEQANKLSLNIVHGVLNDPKIRSEVTRLLSDVVQSGQVTESSLILVNKILNDPNIQQSVGALLHDQLLKALADEKIQLAVQRLVKDVFLSESITETVKTVLGDALVSDYVKSAATAAGTHATQAIIADQSVQDNLSDAIYGALKPWRSRSPRQVITPSPARPAKKADAIDETDTVTDKRSSAARTPAARVQSEPTPEPRID</sequence>
<protein>
    <submittedName>
        <fullName evidence="2">Oidioi.mRNA.OKI2018_I69.PAR.g11887.t1.cds</fullName>
    </submittedName>
</protein>
<evidence type="ECO:0000313" key="3">
    <source>
        <dbReference type="Proteomes" id="UP001158576"/>
    </source>
</evidence>
<feature type="region of interest" description="Disordered" evidence="1">
    <location>
        <begin position="272"/>
        <end position="323"/>
    </location>
</feature>
<dbReference type="PANTHER" id="PTHR37935">
    <property type="entry name" value="CHROMOSOME UNDETERMINED SCAFFOLD_14, WHOLE GENOME SHOTGUN SEQUENCE"/>
    <property type="match status" value="1"/>
</dbReference>
<evidence type="ECO:0000313" key="2">
    <source>
        <dbReference type="EMBL" id="CAG5088571.1"/>
    </source>
</evidence>
<dbReference type="Proteomes" id="UP001158576">
    <property type="component" value="Chromosome PAR"/>
</dbReference>
<dbReference type="PANTHER" id="PTHR37935:SF1">
    <property type="entry name" value="CHROMOSOME UNDETERMINED SCAFFOLD_14, WHOLE GENOME SHOTGUN SEQUENCE"/>
    <property type="match status" value="1"/>
</dbReference>
<dbReference type="EMBL" id="OU015568">
    <property type="protein sequence ID" value="CAG5088571.1"/>
    <property type="molecule type" value="Genomic_DNA"/>
</dbReference>
<proteinExistence type="predicted"/>
<gene>
    <name evidence="2" type="ORF">OKIOD_LOCUS3445</name>
</gene>
<evidence type="ECO:0000256" key="1">
    <source>
        <dbReference type="SAM" id="MobiDB-lite"/>
    </source>
</evidence>